<dbReference type="RefSeq" id="WP_022339198.1">
    <property type="nucleotide sequence ID" value="NZ_CAUBSI010000007.1"/>
</dbReference>
<dbReference type="AlphaFoldDB" id="A0AAW5N226"/>
<dbReference type="Gene3D" id="3.10.450.360">
    <property type="match status" value="2"/>
</dbReference>
<evidence type="ECO:0000313" key="3">
    <source>
        <dbReference type="EMBL" id="MCR8874606.1"/>
    </source>
</evidence>
<evidence type="ECO:0000256" key="1">
    <source>
        <dbReference type="SAM" id="SignalP"/>
    </source>
</evidence>
<evidence type="ECO:0000259" key="2">
    <source>
        <dbReference type="Pfam" id="PF11396"/>
    </source>
</evidence>
<sequence length="282" mass="32093">MKLKVFLAMLVMGVSAWTLQSCDNDDDDDWVTVPAELTRSLADKHPQATRVEWEAEGGYYVADFYEDGWEKSAWFTPDGTWQLTETELRFMDLPDAVQTAFRNGGYATWEIEDVDRVERPDREVVYVIEVEQFDQEVDLFYTADGILVKDDTGTGGGNQGGSDYLPSVTVDDFQAFLDERYPGARIIELDREMNGYEVDIVHEGRGKEVIFDLDGNWVMTSWDIRLVEVPEVVKNAALAQYPDYRLDDADFVETPSASYYLIELERGEREVKVKVAADGTVL</sequence>
<dbReference type="Pfam" id="PF11396">
    <property type="entry name" value="PepSY_like"/>
    <property type="match status" value="3"/>
</dbReference>
<feature type="domain" description="Putative beta-lactamase-inhibitor-like PepSY-like" evidence="2">
    <location>
        <begin position="59"/>
        <end position="148"/>
    </location>
</feature>
<feature type="signal peptide" evidence="1">
    <location>
        <begin position="1"/>
        <end position="20"/>
    </location>
</feature>
<dbReference type="PROSITE" id="PS51257">
    <property type="entry name" value="PROKAR_LIPOPROTEIN"/>
    <property type="match status" value="1"/>
</dbReference>
<dbReference type="Proteomes" id="UP001204579">
    <property type="component" value="Unassembled WGS sequence"/>
</dbReference>
<proteinExistence type="predicted"/>
<feature type="domain" description="Putative beta-lactamase-inhibitor-like PepSY-like" evidence="2">
    <location>
        <begin position="206"/>
        <end position="281"/>
    </location>
</feature>
<dbReference type="EMBL" id="JANRHJ010000012">
    <property type="protein sequence ID" value="MCR8874606.1"/>
    <property type="molecule type" value="Genomic_DNA"/>
</dbReference>
<feature type="chain" id="PRO_5043442522" evidence="1">
    <location>
        <begin position="21"/>
        <end position="282"/>
    </location>
</feature>
<keyword evidence="1" id="KW-0732">Signal</keyword>
<keyword evidence="4" id="KW-1185">Reference proteome</keyword>
<dbReference type="SUPFAM" id="SSF160574">
    <property type="entry name" value="BT0923-like"/>
    <property type="match status" value="2"/>
</dbReference>
<protein>
    <submittedName>
        <fullName evidence="3">PepSY-like domain-containing protein</fullName>
    </submittedName>
</protein>
<dbReference type="InterPro" id="IPR021533">
    <property type="entry name" value="PepSY-like"/>
</dbReference>
<name>A0AAW5N226_9BACT</name>
<reference evidence="3 4" key="1">
    <citation type="submission" date="2022-08" db="EMBL/GenBank/DDBJ databases">
        <authorList>
            <person name="Zeman M."/>
            <person name="Kubasova T."/>
        </authorList>
    </citation>
    <scope>NUCLEOTIDE SEQUENCE [LARGE SCALE GENOMIC DNA]</scope>
    <source>
        <strain evidence="3 4">ET62</strain>
    </source>
</reference>
<feature type="domain" description="Putative beta-lactamase-inhibitor-like PepSY-like" evidence="2">
    <location>
        <begin position="176"/>
        <end position="200"/>
    </location>
</feature>
<comment type="caution">
    <text evidence="3">The sequence shown here is derived from an EMBL/GenBank/DDBJ whole genome shotgun (WGS) entry which is preliminary data.</text>
</comment>
<evidence type="ECO:0000313" key="4">
    <source>
        <dbReference type="Proteomes" id="UP001204579"/>
    </source>
</evidence>
<organism evidence="3 4">
    <name type="scientific">Phocaeicola barnesiae</name>
    <dbReference type="NCBI Taxonomy" id="376804"/>
    <lineage>
        <taxon>Bacteria</taxon>
        <taxon>Pseudomonadati</taxon>
        <taxon>Bacteroidota</taxon>
        <taxon>Bacteroidia</taxon>
        <taxon>Bacteroidales</taxon>
        <taxon>Bacteroidaceae</taxon>
        <taxon>Phocaeicola</taxon>
    </lineage>
</organism>
<gene>
    <name evidence="3" type="ORF">NW209_11385</name>
</gene>
<accession>A0AAW5N226</accession>